<protein>
    <recommendedName>
        <fullName evidence="2">Alpha-(1,6)-fucosyltransferase N- and catalytic domain-containing protein</fullName>
    </recommendedName>
</protein>
<dbReference type="AlphaFoldDB" id="A0A7S0ZAH5"/>
<dbReference type="Gene3D" id="3.40.50.11350">
    <property type="match status" value="1"/>
</dbReference>
<dbReference type="PANTHER" id="PTHR13132:SF29">
    <property type="entry name" value="ALPHA-(1,6)-FUCOSYLTRANSFERASE"/>
    <property type="match status" value="1"/>
</dbReference>
<evidence type="ECO:0000313" key="3">
    <source>
        <dbReference type="EMBL" id="CAD8815725.1"/>
    </source>
</evidence>
<feature type="domain" description="Alpha-(1,6)-fucosyltransferase N- and catalytic" evidence="2">
    <location>
        <begin position="313"/>
        <end position="477"/>
    </location>
</feature>
<organism evidence="3">
    <name type="scientific">Timspurckia oligopyrenoides</name>
    <dbReference type="NCBI Taxonomy" id="708627"/>
    <lineage>
        <taxon>Eukaryota</taxon>
        <taxon>Rhodophyta</taxon>
        <taxon>Bangiophyceae</taxon>
        <taxon>Porphyridiales</taxon>
        <taxon>Porphyridiaceae</taxon>
        <taxon>Timspurckia</taxon>
    </lineage>
</organism>
<gene>
    <name evidence="3" type="ORF">TOLI1172_LOCUS113</name>
</gene>
<sequence>MLRSSTSHHTHPDFEFERIESIHSTENGDDDDSKTGFRSKSFINSLHLRSTRIRLFINRISNSRAYKFYFIPIIFSLIFVLLLFEAIHHSTTRSQSITAPNIYSHRLPRSVFTTSKSKAYQEIMPSHRNAAKILYKRLFNPKSPACSNTLLFRDFKSNGFGAQMLRVLNAYILSKALRTVFIIESTTLVNYGCGHHRGWNCYFSMPNQDCELSNGSLFSIPSNWTLSKDVQVYYDGLKSVEESAYSLKSVSCALLKQFPRTEHFGRADSAWCGVIGDDLSEELAHLVVSNGGEGWYNSSEKVEMKEKLILLRKWMNELWKPREKIDFVIQKEMNRLKIPTYSGSKVIGVHVRRGDKRKEIDFIPIHDYISAVKRFVDEFQRDDSTESIQIYVASDEFEAVTEFISAWQRISDVSVTSAAVTDRIGGHNQEKSNKEHKFDRSIHTLELLLDISILRKSDIFICTLSSNLARMIHVLRNDKDPETTISLDVAWRPGVAFRSYGTEYCVDDRLCNALYCNSG</sequence>
<keyword evidence="1" id="KW-0472">Membrane</keyword>
<keyword evidence="1" id="KW-1133">Transmembrane helix</keyword>
<dbReference type="PANTHER" id="PTHR13132">
    <property type="entry name" value="ALPHA- 1,6 -FUCOSYLTRANSFERASE"/>
    <property type="match status" value="1"/>
</dbReference>
<name>A0A7S0ZAH5_9RHOD</name>
<evidence type="ECO:0000259" key="2">
    <source>
        <dbReference type="Pfam" id="PF19745"/>
    </source>
</evidence>
<keyword evidence="1" id="KW-0812">Transmembrane</keyword>
<dbReference type="EMBL" id="HBFP01000155">
    <property type="protein sequence ID" value="CAD8815725.1"/>
    <property type="molecule type" value="Transcribed_RNA"/>
</dbReference>
<accession>A0A7S0ZAH5</accession>
<dbReference type="GO" id="GO:0006487">
    <property type="term" value="P:protein N-linked glycosylation"/>
    <property type="evidence" value="ECO:0007669"/>
    <property type="project" value="TreeGrafter"/>
</dbReference>
<reference evidence="3" key="1">
    <citation type="submission" date="2021-01" db="EMBL/GenBank/DDBJ databases">
        <authorList>
            <person name="Corre E."/>
            <person name="Pelletier E."/>
            <person name="Niang G."/>
            <person name="Scheremetjew M."/>
            <person name="Finn R."/>
            <person name="Kale V."/>
            <person name="Holt S."/>
            <person name="Cochrane G."/>
            <person name="Meng A."/>
            <person name="Brown T."/>
            <person name="Cohen L."/>
        </authorList>
    </citation>
    <scope>NUCLEOTIDE SEQUENCE</scope>
    <source>
        <strain evidence="3">CCMP3278</strain>
    </source>
</reference>
<dbReference type="Pfam" id="PF19745">
    <property type="entry name" value="FUT8_N_cat"/>
    <property type="match status" value="1"/>
</dbReference>
<dbReference type="InterPro" id="IPR045573">
    <property type="entry name" value="Fut8_N_cat"/>
</dbReference>
<proteinExistence type="predicted"/>
<feature type="transmembrane region" description="Helical" evidence="1">
    <location>
        <begin position="68"/>
        <end position="87"/>
    </location>
</feature>
<evidence type="ECO:0000256" key="1">
    <source>
        <dbReference type="SAM" id="Phobius"/>
    </source>
</evidence>
<dbReference type="GO" id="GO:0046921">
    <property type="term" value="F:alpha-(1-&gt;6)-fucosyltransferase activity"/>
    <property type="evidence" value="ECO:0007669"/>
    <property type="project" value="TreeGrafter"/>
</dbReference>